<dbReference type="InterPro" id="IPR035965">
    <property type="entry name" value="PAS-like_dom_sf"/>
</dbReference>
<dbReference type="Pfam" id="PF00015">
    <property type="entry name" value="MCPsignal"/>
    <property type="match status" value="1"/>
</dbReference>
<dbReference type="InterPro" id="IPR004089">
    <property type="entry name" value="MCPsignal_dom"/>
</dbReference>
<comment type="caution">
    <text evidence="4">The sequence shown here is derived from an EMBL/GenBank/DDBJ whole genome shotgun (WGS) entry which is preliminary data.</text>
</comment>
<dbReference type="AlphaFoldDB" id="A0A371B491"/>
<dbReference type="SUPFAM" id="SSF55785">
    <property type="entry name" value="PYP-like sensor domain (PAS domain)"/>
    <property type="match status" value="1"/>
</dbReference>
<keyword evidence="5" id="KW-1185">Reference proteome</keyword>
<evidence type="ECO:0000259" key="3">
    <source>
        <dbReference type="PROSITE" id="PS50111"/>
    </source>
</evidence>
<dbReference type="SUPFAM" id="SSF58104">
    <property type="entry name" value="Methyl-accepting chemotaxis protein (MCP) signaling domain"/>
    <property type="match status" value="1"/>
</dbReference>
<dbReference type="Proteomes" id="UP000263993">
    <property type="component" value="Unassembled WGS sequence"/>
</dbReference>
<dbReference type="GO" id="GO:0016020">
    <property type="term" value="C:membrane"/>
    <property type="evidence" value="ECO:0007669"/>
    <property type="project" value="InterPro"/>
</dbReference>
<organism evidence="4 5">
    <name type="scientific">Undibacter mobilis</name>
    <dbReference type="NCBI Taxonomy" id="2292256"/>
    <lineage>
        <taxon>Bacteria</taxon>
        <taxon>Pseudomonadati</taxon>
        <taxon>Pseudomonadota</taxon>
        <taxon>Alphaproteobacteria</taxon>
        <taxon>Hyphomicrobiales</taxon>
        <taxon>Nitrobacteraceae</taxon>
        <taxon>Undibacter</taxon>
    </lineage>
</organism>
<gene>
    <name evidence="4" type="ORF">DXH78_17145</name>
</gene>
<dbReference type="PROSITE" id="PS50111">
    <property type="entry name" value="CHEMOTAXIS_TRANSDUC_2"/>
    <property type="match status" value="1"/>
</dbReference>
<dbReference type="RefSeq" id="WP_115518428.1">
    <property type="nucleotide sequence ID" value="NZ_QRGO01000002.1"/>
</dbReference>
<evidence type="ECO:0000313" key="4">
    <source>
        <dbReference type="EMBL" id="RDV02307.1"/>
    </source>
</evidence>
<evidence type="ECO:0000256" key="1">
    <source>
        <dbReference type="ARBA" id="ARBA00023224"/>
    </source>
</evidence>
<accession>A0A371B491</accession>
<evidence type="ECO:0000313" key="5">
    <source>
        <dbReference type="Proteomes" id="UP000263993"/>
    </source>
</evidence>
<feature type="domain" description="Methyl-accepting transducer" evidence="3">
    <location>
        <begin position="194"/>
        <end position="423"/>
    </location>
</feature>
<dbReference type="Pfam" id="PF12860">
    <property type="entry name" value="PAS_7"/>
    <property type="match status" value="1"/>
</dbReference>
<dbReference type="GO" id="GO:0007165">
    <property type="term" value="P:signal transduction"/>
    <property type="evidence" value="ECO:0007669"/>
    <property type="project" value="UniProtKB-KW"/>
</dbReference>
<keyword evidence="1 2" id="KW-0807">Transducer</keyword>
<dbReference type="SMART" id="SM00283">
    <property type="entry name" value="MA"/>
    <property type="match status" value="1"/>
</dbReference>
<sequence length="449" mass="47441">MDLLPLLATLGGQAALGKISVVLLIAAAVVYRRQRSQYRHLSLGLDNMSQGLCMFDNRGRVVFSNRRYLEMYRLSTETVTPGLPLRDLMVQRQATGLFKGDIDAYCADILRRVRGGSDMGAYVPASDGRIVLARNEALSDGGWVSTHEDVTQQRNAELERAANRDTEKRRAAVDGAIVAFRPVAEDLLLRVSEGASTMRTTASALFDASDKTSQCADSAAQAFTEASANVETAAIAAEQLSQSIGEISRQLSHTSDIVKQATDEARATDSEIGQLADGAQKIGDVVKLIGNIAGQTNLLALNATIEAARAGEAGRGFAVVASEVKSLAVQTAKATEEIAGHILAVQNSTGGAIEAIRKIAERMGEINRYTATVAASIEEQSAATDEISQNVAGAAQGASHVVQVTGEVVAAADETRASAEVVRATSQTVEAAVGNLRLEVEDFLKKVAV</sequence>
<name>A0A371B491_9BRAD</name>
<dbReference type="EMBL" id="QRGO01000002">
    <property type="protein sequence ID" value="RDV02307.1"/>
    <property type="molecule type" value="Genomic_DNA"/>
</dbReference>
<dbReference type="Gene3D" id="1.10.287.950">
    <property type="entry name" value="Methyl-accepting chemotaxis protein"/>
    <property type="match status" value="1"/>
</dbReference>
<dbReference type="OrthoDB" id="8320983at2"/>
<proteinExistence type="predicted"/>
<dbReference type="PANTHER" id="PTHR32089">
    <property type="entry name" value="METHYL-ACCEPTING CHEMOTAXIS PROTEIN MCPB"/>
    <property type="match status" value="1"/>
</dbReference>
<protein>
    <recommendedName>
        <fullName evidence="3">Methyl-accepting transducer domain-containing protein</fullName>
    </recommendedName>
</protein>
<dbReference type="Gene3D" id="3.30.450.20">
    <property type="entry name" value="PAS domain"/>
    <property type="match status" value="1"/>
</dbReference>
<reference evidence="5" key="1">
    <citation type="submission" date="2018-08" db="EMBL/GenBank/DDBJ databases">
        <authorList>
            <person name="Kim S.-J."/>
            <person name="Jung G.-Y."/>
        </authorList>
    </citation>
    <scope>NUCLEOTIDE SEQUENCE [LARGE SCALE GENOMIC DNA]</scope>
    <source>
        <strain evidence="5">GY_H</strain>
    </source>
</reference>
<dbReference type="PANTHER" id="PTHR32089:SF112">
    <property type="entry name" value="LYSOZYME-LIKE PROTEIN-RELATED"/>
    <property type="match status" value="1"/>
</dbReference>
<evidence type="ECO:0000256" key="2">
    <source>
        <dbReference type="PROSITE-ProRule" id="PRU00284"/>
    </source>
</evidence>